<dbReference type="Proteomes" id="UP000469346">
    <property type="component" value="Unassembled WGS sequence"/>
</dbReference>
<name>A0A6N9TYF0_DISTH</name>
<accession>A0A6N9TYF0</accession>
<gene>
    <name evidence="1" type="ORF">G3N55_11685</name>
</gene>
<comment type="caution">
    <text evidence="1">The sequence shown here is derived from an EMBL/GenBank/DDBJ whole genome shotgun (WGS) entry which is preliminary data.</text>
</comment>
<dbReference type="AlphaFoldDB" id="A0A6N9TYF0"/>
<dbReference type="Gene3D" id="1.10.10.1100">
    <property type="entry name" value="BFD-like [2Fe-2S]-binding domain"/>
    <property type="match status" value="1"/>
</dbReference>
<dbReference type="InterPro" id="IPR041854">
    <property type="entry name" value="BFD-like_2Fe2S-bd_dom_sf"/>
</dbReference>
<sequence length="51" mass="5705">MPETLCYCFGYTDADIRDDVRAHGRSTIFARILAEKAAGACRCAERNPRGR</sequence>
<keyword evidence="2" id="KW-1185">Reference proteome</keyword>
<dbReference type="EMBL" id="JAAGRR010000188">
    <property type="protein sequence ID" value="NDY43496.1"/>
    <property type="molecule type" value="Genomic_DNA"/>
</dbReference>
<evidence type="ECO:0000313" key="1">
    <source>
        <dbReference type="EMBL" id="NDY43496.1"/>
    </source>
</evidence>
<dbReference type="CDD" id="cd10141">
    <property type="entry name" value="CopZ-like_Fer2_BFD-like"/>
    <property type="match status" value="1"/>
</dbReference>
<organism evidence="1 2">
    <name type="scientific">Dissulfurirhabdus thermomarina</name>
    <dbReference type="NCBI Taxonomy" id="1765737"/>
    <lineage>
        <taxon>Bacteria</taxon>
        <taxon>Deltaproteobacteria</taxon>
        <taxon>Dissulfurirhabdaceae</taxon>
        <taxon>Dissulfurirhabdus</taxon>
    </lineage>
</organism>
<protein>
    <recommendedName>
        <fullName evidence="3">BFD-like (2Fe-2S) protein</fullName>
    </recommendedName>
</protein>
<reference evidence="1 2" key="1">
    <citation type="submission" date="2020-02" db="EMBL/GenBank/DDBJ databases">
        <title>Comparative genomics of sulfur disproportionating microorganisms.</title>
        <authorList>
            <person name="Ward L.M."/>
            <person name="Bertran E."/>
            <person name="Johnston D.T."/>
        </authorList>
    </citation>
    <scope>NUCLEOTIDE SEQUENCE [LARGE SCALE GENOMIC DNA]</scope>
    <source>
        <strain evidence="1 2">DSM 100025</strain>
    </source>
</reference>
<proteinExistence type="predicted"/>
<evidence type="ECO:0000313" key="2">
    <source>
        <dbReference type="Proteomes" id="UP000469346"/>
    </source>
</evidence>
<dbReference type="RefSeq" id="WP_163299776.1">
    <property type="nucleotide sequence ID" value="NZ_JAAGRR010000188.1"/>
</dbReference>
<evidence type="ECO:0008006" key="3">
    <source>
        <dbReference type="Google" id="ProtNLM"/>
    </source>
</evidence>